<dbReference type="AlphaFoldDB" id="B0DMX4"/>
<keyword evidence="2" id="KW-1185">Reference proteome</keyword>
<reference evidence="1 2" key="1">
    <citation type="journal article" date="2008" name="Nature">
        <title>The genome of Laccaria bicolor provides insights into mycorrhizal symbiosis.</title>
        <authorList>
            <person name="Martin F."/>
            <person name="Aerts A."/>
            <person name="Ahren D."/>
            <person name="Brun A."/>
            <person name="Danchin E.G.J."/>
            <person name="Duchaussoy F."/>
            <person name="Gibon J."/>
            <person name="Kohler A."/>
            <person name="Lindquist E."/>
            <person name="Pereda V."/>
            <person name="Salamov A."/>
            <person name="Shapiro H.J."/>
            <person name="Wuyts J."/>
            <person name="Blaudez D."/>
            <person name="Buee M."/>
            <person name="Brokstein P."/>
            <person name="Canbaeck B."/>
            <person name="Cohen D."/>
            <person name="Courty P.E."/>
            <person name="Coutinho P.M."/>
            <person name="Delaruelle C."/>
            <person name="Detter J.C."/>
            <person name="Deveau A."/>
            <person name="DiFazio S."/>
            <person name="Duplessis S."/>
            <person name="Fraissinet-Tachet L."/>
            <person name="Lucic E."/>
            <person name="Frey-Klett P."/>
            <person name="Fourrey C."/>
            <person name="Feussner I."/>
            <person name="Gay G."/>
            <person name="Grimwood J."/>
            <person name="Hoegger P.J."/>
            <person name="Jain P."/>
            <person name="Kilaru S."/>
            <person name="Labbe J."/>
            <person name="Lin Y.C."/>
            <person name="Legue V."/>
            <person name="Le Tacon F."/>
            <person name="Marmeisse R."/>
            <person name="Melayah D."/>
            <person name="Montanini B."/>
            <person name="Muratet M."/>
            <person name="Nehls U."/>
            <person name="Niculita-Hirzel H."/>
            <person name="Oudot-Le Secq M.P."/>
            <person name="Peter M."/>
            <person name="Quesneville H."/>
            <person name="Rajashekar B."/>
            <person name="Reich M."/>
            <person name="Rouhier N."/>
            <person name="Schmutz J."/>
            <person name="Yin T."/>
            <person name="Chalot M."/>
            <person name="Henrissat B."/>
            <person name="Kuees U."/>
            <person name="Lucas S."/>
            <person name="Van de Peer Y."/>
            <person name="Podila G.K."/>
            <person name="Polle A."/>
            <person name="Pukkila P.J."/>
            <person name="Richardson P.M."/>
            <person name="Rouze P."/>
            <person name="Sanders I.R."/>
            <person name="Stajich J.E."/>
            <person name="Tunlid A."/>
            <person name="Tuskan G."/>
            <person name="Grigoriev I.V."/>
        </authorList>
    </citation>
    <scope>NUCLEOTIDE SEQUENCE [LARGE SCALE GENOMIC DNA]</scope>
    <source>
        <strain evidence="2">S238N-H82 / ATCC MYA-4686</strain>
    </source>
</reference>
<organism evidence="2">
    <name type="scientific">Laccaria bicolor (strain S238N-H82 / ATCC MYA-4686)</name>
    <name type="common">Bicoloured deceiver</name>
    <name type="synonym">Laccaria laccata var. bicolor</name>
    <dbReference type="NCBI Taxonomy" id="486041"/>
    <lineage>
        <taxon>Eukaryota</taxon>
        <taxon>Fungi</taxon>
        <taxon>Dikarya</taxon>
        <taxon>Basidiomycota</taxon>
        <taxon>Agaricomycotina</taxon>
        <taxon>Agaricomycetes</taxon>
        <taxon>Agaricomycetidae</taxon>
        <taxon>Agaricales</taxon>
        <taxon>Agaricineae</taxon>
        <taxon>Hydnangiaceae</taxon>
        <taxon>Laccaria</taxon>
    </lineage>
</organism>
<gene>
    <name evidence="1" type="ORF">LACBIDRAFT_330995</name>
</gene>
<dbReference type="HOGENOM" id="CLU_1713580_0_0_1"/>
<sequence length="153" mass="17928">MDLYLLDTLAFNKIHSQLCTCLQMLWYIAYLSSTVMQCVFGDHSAPLLFEERGRLKCCSMGSFDELEVFAALKLAFRDQGIYLPDTFPFIEELTSASFKQIPAHFRHFVCALRTHYVLQIVKFRLFATRQIPLHRYRSRHRLWQTVANTLEGI</sequence>
<dbReference type="KEGG" id="lbc:LACBIDRAFT_330995"/>
<accession>B0DMX4</accession>
<dbReference type="InParanoid" id="B0DMX4"/>
<dbReference type="Proteomes" id="UP000001194">
    <property type="component" value="Unassembled WGS sequence"/>
</dbReference>
<protein>
    <submittedName>
        <fullName evidence="1">Predicted protein</fullName>
    </submittedName>
</protein>
<name>B0DMX4_LACBS</name>
<dbReference type="GeneID" id="6080951"/>
<evidence type="ECO:0000313" key="1">
    <source>
        <dbReference type="EMBL" id="EDR04125.1"/>
    </source>
</evidence>
<dbReference type="RefSeq" id="XP_001885380.1">
    <property type="nucleotide sequence ID" value="XM_001885345.1"/>
</dbReference>
<dbReference type="EMBL" id="DS547120">
    <property type="protein sequence ID" value="EDR04125.1"/>
    <property type="molecule type" value="Genomic_DNA"/>
</dbReference>
<proteinExistence type="predicted"/>
<evidence type="ECO:0000313" key="2">
    <source>
        <dbReference type="Proteomes" id="UP000001194"/>
    </source>
</evidence>